<keyword evidence="2" id="KW-1185">Reference proteome</keyword>
<organism evidence="1 2">
    <name type="scientific">Symbiodinium necroappetens</name>
    <dbReference type="NCBI Taxonomy" id="1628268"/>
    <lineage>
        <taxon>Eukaryota</taxon>
        <taxon>Sar</taxon>
        <taxon>Alveolata</taxon>
        <taxon>Dinophyceae</taxon>
        <taxon>Suessiales</taxon>
        <taxon>Symbiodiniaceae</taxon>
        <taxon>Symbiodinium</taxon>
    </lineage>
</organism>
<feature type="non-terminal residue" evidence="1">
    <location>
        <position position="77"/>
    </location>
</feature>
<dbReference type="EMBL" id="CAJNJA010034931">
    <property type="protein sequence ID" value="CAE7700102.1"/>
    <property type="molecule type" value="Genomic_DNA"/>
</dbReference>
<reference evidence="1" key="1">
    <citation type="submission" date="2021-02" db="EMBL/GenBank/DDBJ databases">
        <authorList>
            <person name="Dougan E. K."/>
            <person name="Rhodes N."/>
            <person name="Thang M."/>
            <person name="Chan C."/>
        </authorList>
    </citation>
    <scope>NUCLEOTIDE SEQUENCE</scope>
</reference>
<name>A0A812WT63_9DINO</name>
<protein>
    <submittedName>
        <fullName evidence="1">Uncharacterized protein</fullName>
    </submittedName>
</protein>
<evidence type="ECO:0000313" key="1">
    <source>
        <dbReference type="EMBL" id="CAE7700102.1"/>
    </source>
</evidence>
<gene>
    <name evidence="1" type="ORF">SNEC2469_LOCUS20171</name>
</gene>
<dbReference type="AlphaFoldDB" id="A0A812WT63"/>
<dbReference type="Proteomes" id="UP000601435">
    <property type="component" value="Unassembled WGS sequence"/>
</dbReference>
<accession>A0A812WT63</accession>
<evidence type="ECO:0000313" key="2">
    <source>
        <dbReference type="Proteomes" id="UP000601435"/>
    </source>
</evidence>
<comment type="caution">
    <text evidence="1">The sequence shown here is derived from an EMBL/GenBank/DDBJ whole genome shotgun (WGS) entry which is preliminary data.</text>
</comment>
<proteinExistence type="predicted"/>
<feature type="non-terminal residue" evidence="1">
    <location>
        <position position="1"/>
    </location>
</feature>
<sequence>VRYWRARADLHLVCCRKLPERMGSGCRPPRAAFSGAVPDDIGVCAVPDTSIEDHGQHYAEYTGRTRNSFDGNGCSII</sequence>